<protein>
    <submittedName>
        <fullName evidence="3">Glycosyltransferase family 4 protein</fullName>
    </submittedName>
</protein>
<dbReference type="Pfam" id="PF13439">
    <property type="entry name" value="Glyco_transf_4"/>
    <property type="match status" value="1"/>
</dbReference>
<dbReference type="RefSeq" id="WP_266122540.1">
    <property type="nucleotide sequence ID" value="NZ_JAJHNU010000001.1"/>
</dbReference>
<dbReference type="Pfam" id="PF00534">
    <property type="entry name" value="Glycos_transf_1"/>
    <property type="match status" value="1"/>
</dbReference>
<gene>
    <name evidence="3" type="ORF">LMS43_02365</name>
</gene>
<evidence type="ECO:0000259" key="1">
    <source>
        <dbReference type="Pfam" id="PF00534"/>
    </source>
</evidence>
<sequence>MNIAIIVNSLERAGPVIVALNIANNLKKQKVNVTVFYLKEKKNIIETSNLKVVKLNYKNFLKLKNFDCIHSHSLAPDLVNMLQKLIIKKPNITTVHNNIYKSIFLEYSWMKARAIYFLWHLSWIFIDKKVCVSKTLLAEYIKKNKDRKTNWSYIYNSVPMSTSYQLTEADRTALTTIDNFKKLGYKIAGTCANITERKGIQYIIDVAPLLPNYIFIIVGDGVYKSRLKEMALSKKTKNIFFFERTNSPRAYMKKFDVYVMPSIDEAFGLAALEALLEGCNLICSNLPVFKDLFNENSLYFDFNIDKSLFNSLNSLTLNNDKKDTSYITVNFDEVEISKKYINEYKNECKYI</sequence>
<evidence type="ECO:0000259" key="2">
    <source>
        <dbReference type="Pfam" id="PF13439"/>
    </source>
</evidence>
<dbReference type="Gene3D" id="3.40.50.2000">
    <property type="entry name" value="Glycogen Phosphorylase B"/>
    <property type="match status" value="2"/>
</dbReference>
<dbReference type="EMBL" id="JAJHNU010000001">
    <property type="protein sequence ID" value="MDN4120126.1"/>
    <property type="molecule type" value="Genomic_DNA"/>
</dbReference>
<evidence type="ECO:0000313" key="3">
    <source>
        <dbReference type="EMBL" id="MDN4120126.1"/>
    </source>
</evidence>
<dbReference type="SUPFAM" id="SSF53756">
    <property type="entry name" value="UDP-Glycosyltransferase/glycogen phosphorylase"/>
    <property type="match status" value="1"/>
</dbReference>
<comment type="caution">
    <text evidence="3">The sequence shown here is derived from an EMBL/GenBank/DDBJ whole genome shotgun (WGS) entry which is preliminary data.</text>
</comment>
<dbReference type="Proteomes" id="UP001168613">
    <property type="component" value="Unassembled WGS sequence"/>
</dbReference>
<dbReference type="CDD" id="cd03801">
    <property type="entry name" value="GT4_PimA-like"/>
    <property type="match status" value="1"/>
</dbReference>
<feature type="domain" description="Glycosyl transferase family 1" evidence="1">
    <location>
        <begin position="181"/>
        <end position="321"/>
    </location>
</feature>
<evidence type="ECO:0000313" key="4">
    <source>
        <dbReference type="Proteomes" id="UP001168613"/>
    </source>
</evidence>
<accession>A0ABT8EFN5</accession>
<dbReference type="PANTHER" id="PTHR12526">
    <property type="entry name" value="GLYCOSYLTRANSFERASE"/>
    <property type="match status" value="1"/>
</dbReference>
<dbReference type="InterPro" id="IPR001296">
    <property type="entry name" value="Glyco_trans_1"/>
</dbReference>
<organism evidence="3 4">
    <name type="scientific">Alcaligenes endophyticus</name>
    <dbReference type="NCBI Taxonomy" id="1929088"/>
    <lineage>
        <taxon>Bacteria</taxon>
        <taxon>Pseudomonadati</taxon>
        <taxon>Pseudomonadota</taxon>
        <taxon>Betaproteobacteria</taxon>
        <taxon>Burkholderiales</taxon>
        <taxon>Alcaligenaceae</taxon>
        <taxon>Alcaligenes</taxon>
    </lineage>
</organism>
<feature type="domain" description="Glycosyltransferase subfamily 4-like N-terminal" evidence="2">
    <location>
        <begin position="16"/>
        <end position="159"/>
    </location>
</feature>
<proteinExistence type="predicted"/>
<reference evidence="3" key="1">
    <citation type="submission" date="2021-11" db="EMBL/GenBank/DDBJ databases">
        <title>Draft genome sequence of Alcaligenes endophyticus type strain CCUG 75668T.</title>
        <authorList>
            <person name="Salva-Serra F."/>
            <person name="Duran R.E."/>
            <person name="Seeger M."/>
            <person name="Moore E.R.B."/>
            <person name="Jaen-Luchoro D."/>
        </authorList>
    </citation>
    <scope>NUCLEOTIDE SEQUENCE</scope>
    <source>
        <strain evidence="3">CCUG 75668</strain>
    </source>
</reference>
<keyword evidence="4" id="KW-1185">Reference proteome</keyword>
<dbReference type="InterPro" id="IPR028098">
    <property type="entry name" value="Glyco_trans_4-like_N"/>
</dbReference>
<name>A0ABT8EFN5_9BURK</name>